<name>A0A511RLL8_9DEIN</name>
<evidence type="ECO:0000313" key="2">
    <source>
        <dbReference type="Proteomes" id="UP000321827"/>
    </source>
</evidence>
<organism evidence="1 2">
    <name type="scientific">Oceanithermus desulfurans NBRC 100063</name>
    <dbReference type="NCBI Taxonomy" id="1227550"/>
    <lineage>
        <taxon>Bacteria</taxon>
        <taxon>Thermotogati</taxon>
        <taxon>Deinococcota</taxon>
        <taxon>Deinococci</taxon>
        <taxon>Thermales</taxon>
        <taxon>Thermaceae</taxon>
        <taxon>Oceanithermus</taxon>
    </lineage>
</organism>
<dbReference type="Proteomes" id="UP000321827">
    <property type="component" value="Unassembled WGS sequence"/>
</dbReference>
<accession>A0A511RLL8</accession>
<dbReference type="AlphaFoldDB" id="A0A511RLL8"/>
<dbReference type="OrthoDB" id="9845813at2"/>
<reference evidence="1 2" key="1">
    <citation type="submission" date="2019-07" db="EMBL/GenBank/DDBJ databases">
        <title>Whole genome shotgun sequence of Oceanithermus desulfurans NBRC 100063.</title>
        <authorList>
            <person name="Hosoyama A."/>
            <person name="Uohara A."/>
            <person name="Ohji S."/>
            <person name="Ichikawa N."/>
        </authorList>
    </citation>
    <scope>NUCLEOTIDE SEQUENCE [LARGE SCALE GENOMIC DNA]</scope>
    <source>
        <strain evidence="1 2">NBRC 100063</strain>
    </source>
</reference>
<proteinExistence type="predicted"/>
<gene>
    <name evidence="1" type="ORF">ODE01S_19930</name>
</gene>
<sequence>MNERKDRIERALDEARRTGKAVRLDGNSKCSLYAWPDGVLRDGTGREWPLEDALYMLENLELYRDQDT</sequence>
<comment type="caution">
    <text evidence="1">The sequence shown here is derived from an EMBL/GenBank/DDBJ whole genome shotgun (WGS) entry which is preliminary data.</text>
</comment>
<evidence type="ECO:0000313" key="1">
    <source>
        <dbReference type="EMBL" id="GEM90559.1"/>
    </source>
</evidence>
<dbReference type="RefSeq" id="WP_147148401.1">
    <property type="nucleotide sequence ID" value="NZ_BJXN01000016.1"/>
</dbReference>
<protein>
    <submittedName>
        <fullName evidence="1">Uncharacterized protein</fullName>
    </submittedName>
</protein>
<dbReference type="EMBL" id="BJXN01000016">
    <property type="protein sequence ID" value="GEM90559.1"/>
    <property type="molecule type" value="Genomic_DNA"/>
</dbReference>